<sequence>MSSLDNTYGAAFLGLIGSAILYGVTVLQTQYPNDSRWTKFLVFFLWLLDTAHLILCTIAIYTYLVTNFANPSALGRSIWSMNLQTDCNGLIGLIVECFFARRVWRRAYIGLLKRPTYLIIPNSVKKRRTDSDNRRSFLYSFWTRLFTVEGFVLVEVSKFPKLIASLSIFLWVTSTGLGSAAASDVIIAISLCYYLTKSRTGFARTDSLITTLIIYSLTTGLITSIIAFICVVTFAIMPTNYIWLGFFWLIGKCYVNSLLAALNSREALREQVAPKEGTFLQLTPFRAVVSGQGEPPSPGADSMHKESRFMEAQSLAVNVQTQTVTRTDYEYTPSTRPVRLMSCHL</sequence>
<dbReference type="InterPro" id="IPR045339">
    <property type="entry name" value="DUF6534"/>
</dbReference>
<dbReference type="EMBL" id="JAACJL010000030">
    <property type="protein sequence ID" value="KAF4617530.1"/>
    <property type="molecule type" value="Genomic_DNA"/>
</dbReference>
<keyword evidence="1" id="KW-0472">Membrane</keyword>
<dbReference type="PANTHER" id="PTHR40465">
    <property type="entry name" value="CHROMOSOME 1, WHOLE GENOME SHOTGUN SEQUENCE"/>
    <property type="match status" value="1"/>
</dbReference>
<feature type="transmembrane region" description="Helical" evidence="1">
    <location>
        <begin position="242"/>
        <end position="262"/>
    </location>
</feature>
<feature type="transmembrane region" description="Helical" evidence="1">
    <location>
        <begin position="83"/>
        <end position="104"/>
    </location>
</feature>
<feature type="transmembrane region" description="Helical" evidence="1">
    <location>
        <begin position="168"/>
        <end position="196"/>
    </location>
</feature>
<proteinExistence type="predicted"/>
<keyword evidence="1" id="KW-1133">Transmembrane helix</keyword>
<dbReference type="PANTHER" id="PTHR40465:SF1">
    <property type="entry name" value="DUF6534 DOMAIN-CONTAINING PROTEIN"/>
    <property type="match status" value="1"/>
</dbReference>
<feature type="transmembrane region" description="Helical" evidence="1">
    <location>
        <begin position="40"/>
        <end position="63"/>
    </location>
</feature>
<dbReference type="Pfam" id="PF20152">
    <property type="entry name" value="DUF6534"/>
    <property type="match status" value="1"/>
</dbReference>
<feature type="transmembrane region" description="Helical" evidence="1">
    <location>
        <begin position="6"/>
        <end position="28"/>
    </location>
</feature>
<gene>
    <name evidence="3" type="ORF">D9613_006052</name>
</gene>
<protein>
    <recommendedName>
        <fullName evidence="2">DUF6534 domain-containing protein</fullName>
    </recommendedName>
</protein>
<evidence type="ECO:0000256" key="1">
    <source>
        <dbReference type="SAM" id="Phobius"/>
    </source>
</evidence>
<comment type="caution">
    <text evidence="3">The sequence shown here is derived from an EMBL/GenBank/DDBJ whole genome shotgun (WGS) entry which is preliminary data.</text>
</comment>
<organism evidence="3 4">
    <name type="scientific">Agrocybe pediades</name>
    <dbReference type="NCBI Taxonomy" id="84607"/>
    <lineage>
        <taxon>Eukaryota</taxon>
        <taxon>Fungi</taxon>
        <taxon>Dikarya</taxon>
        <taxon>Basidiomycota</taxon>
        <taxon>Agaricomycotina</taxon>
        <taxon>Agaricomycetes</taxon>
        <taxon>Agaricomycetidae</taxon>
        <taxon>Agaricales</taxon>
        <taxon>Agaricineae</taxon>
        <taxon>Strophariaceae</taxon>
        <taxon>Agrocybe</taxon>
    </lineage>
</organism>
<name>A0A8H4QVQ4_9AGAR</name>
<feature type="transmembrane region" description="Helical" evidence="1">
    <location>
        <begin position="136"/>
        <end position="156"/>
    </location>
</feature>
<feature type="transmembrane region" description="Helical" evidence="1">
    <location>
        <begin position="208"/>
        <end position="236"/>
    </location>
</feature>
<evidence type="ECO:0000259" key="2">
    <source>
        <dbReference type="Pfam" id="PF20152"/>
    </source>
</evidence>
<keyword evidence="1" id="KW-0812">Transmembrane</keyword>
<keyword evidence="4" id="KW-1185">Reference proteome</keyword>
<feature type="domain" description="DUF6534" evidence="2">
    <location>
        <begin position="180"/>
        <end position="266"/>
    </location>
</feature>
<evidence type="ECO:0000313" key="4">
    <source>
        <dbReference type="Proteomes" id="UP000521872"/>
    </source>
</evidence>
<accession>A0A8H4QVQ4</accession>
<reference evidence="3 4" key="1">
    <citation type="submission" date="2019-12" db="EMBL/GenBank/DDBJ databases">
        <authorList>
            <person name="Floudas D."/>
            <person name="Bentzer J."/>
            <person name="Ahren D."/>
            <person name="Johansson T."/>
            <person name="Persson P."/>
            <person name="Tunlid A."/>
        </authorList>
    </citation>
    <scope>NUCLEOTIDE SEQUENCE [LARGE SCALE GENOMIC DNA]</scope>
    <source>
        <strain evidence="3 4">CBS 102.39</strain>
    </source>
</reference>
<dbReference type="Proteomes" id="UP000521872">
    <property type="component" value="Unassembled WGS sequence"/>
</dbReference>
<dbReference type="AlphaFoldDB" id="A0A8H4QVQ4"/>
<evidence type="ECO:0000313" key="3">
    <source>
        <dbReference type="EMBL" id="KAF4617530.1"/>
    </source>
</evidence>